<comment type="caution">
    <text evidence="1">The sequence shown here is derived from an EMBL/GenBank/DDBJ whole genome shotgun (WGS) entry which is preliminary data.</text>
</comment>
<dbReference type="RefSeq" id="WP_168524623.1">
    <property type="nucleotide sequence ID" value="NZ_CALYLA010000026.1"/>
</dbReference>
<name>A0ABM9FK27_9VIBR</name>
<proteinExistence type="predicted"/>
<reference evidence="1" key="1">
    <citation type="submission" date="2022-06" db="EMBL/GenBank/DDBJ databases">
        <authorList>
            <person name="Goudenege D."/>
            <person name="Le Roux F."/>
        </authorList>
    </citation>
    <scope>NUCLEOTIDE SEQUENCE</scope>
    <source>
        <strain evidence="1">12-063</strain>
    </source>
</reference>
<accession>A0ABM9FK27</accession>
<evidence type="ECO:0000313" key="2">
    <source>
        <dbReference type="Proteomes" id="UP001152658"/>
    </source>
</evidence>
<sequence>MSTYAIQYFNAENNSIEVDFVYHITKDLQCGLQQDGHKQLKQDDAKTQ</sequence>
<gene>
    <name evidence="1" type="ORF">VAE063_1010266</name>
</gene>
<organism evidence="1 2">
    <name type="scientific">Vibrio aestuarianus</name>
    <dbReference type="NCBI Taxonomy" id="28171"/>
    <lineage>
        <taxon>Bacteria</taxon>
        <taxon>Pseudomonadati</taxon>
        <taxon>Pseudomonadota</taxon>
        <taxon>Gammaproteobacteria</taxon>
        <taxon>Vibrionales</taxon>
        <taxon>Vibrionaceae</taxon>
        <taxon>Vibrio</taxon>
    </lineage>
</organism>
<protein>
    <submittedName>
        <fullName evidence="1">Uncharacterized protein</fullName>
    </submittedName>
</protein>
<dbReference type="EMBL" id="CALYLK010000002">
    <property type="protein sequence ID" value="CAH8198728.1"/>
    <property type="molecule type" value="Genomic_DNA"/>
</dbReference>
<evidence type="ECO:0000313" key="1">
    <source>
        <dbReference type="EMBL" id="CAH8198728.1"/>
    </source>
</evidence>
<dbReference type="Proteomes" id="UP001152658">
    <property type="component" value="Unassembled WGS sequence"/>
</dbReference>
<keyword evidence="2" id="KW-1185">Reference proteome</keyword>